<gene>
    <name evidence="2" type="ORF">CCHR01_19183</name>
</gene>
<dbReference type="AlphaFoldDB" id="A0AAD8ZYQ1"/>
<keyword evidence="3" id="KW-1185">Reference proteome</keyword>
<protein>
    <submittedName>
        <fullName evidence="2">Uncharacterized protein</fullName>
    </submittedName>
</protein>
<feature type="region of interest" description="Disordered" evidence="1">
    <location>
        <begin position="283"/>
        <end position="305"/>
    </location>
</feature>
<evidence type="ECO:0000313" key="3">
    <source>
        <dbReference type="Proteomes" id="UP001243330"/>
    </source>
</evidence>
<dbReference type="Proteomes" id="UP001243330">
    <property type="component" value="Unassembled WGS sequence"/>
</dbReference>
<proteinExistence type="predicted"/>
<organism evidence="2 3">
    <name type="scientific">Colletotrichum chrysophilum</name>
    <dbReference type="NCBI Taxonomy" id="1836956"/>
    <lineage>
        <taxon>Eukaryota</taxon>
        <taxon>Fungi</taxon>
        <taxon>Dikarya</taxon>
        <taxon>Ascomycota</taxon>
        <taxon>Pezizomycotina</taxon>
        <taxon>Sordariomycetes</taxon>
        <taxon>Hypocreomycetidae</taxon>
        <taxon>Glomerellales</taxon>
        <taxon>Glomerellaceae</taxon>
        <taxon>Colletotrichum</taxon>
        <taxon>Colletotrichum gloeosporioides species complex</taxon>
    </lineage>
</organism>
<evidence type="ECO:0000313" key="2">
    <source>
        <dbReference type="EMBL" id="KAK1838193.1"/>
    </source>
</evidence>
<sequence length="462" mass="51538">MLSRAYHKPFFREDSSAKDGYVGAYVAEFDLVKPCNKEHDVDCSECPPLGNMQDSLQQEYPKYSLHVTSNIVSAPGHYCHDHQSQMYLRFAKEPTATRTATIVMCGSFSPEDITMPDCIADAKDSVLCARMIDRRGEQNPSLLLDLVFEPFFATSPGHGRRASHPSPPPPLQLDCGRGCYRKRLAADTAWKKACSHGDEEAFKARSNDTKTRSAELIWDFLARVLHLSTQMAMRFTSRRYTAALNKTRITVVGLLRDIVRDYLGQDVSTATLHYDGRGTRKIGRRKQTCPSAWNGTPRTGGLAGPVQRCPERDQPDWRYQNNRVTHAAVDAGLYVDPKNGDTSINRLATKTELHDTLTPRGGINRWERVPHKQGLAKCPSTAVNWPTNGVGKTGLIINFPREIFSNSPARAANVQSTKKDVQVVYLPWPSGPIPAPKILVVNAFAGHQQGREVGCIYIRNKF</sequence>
<evidence type="ECO:0000256" key="1">
    <source>
        <dbReference type="SAM" id="MobiDB-lite"/>
    </source>
</evidence>
<dbReference type="EMBL" id="JAQOWY010000885">
    <property type="protein sequence ID" value="KAK1838193.1"/>
    <property type="molecule type" value="Genomic_DNA"/>
</dbReference>
<comment type="caution">
    <text evidence="2">The sequence shown here is derived from an EMBL/GenBank/DDBJ whole genome shotgun (WGS) entry which is preliminary data.</text>
</comment>
<reference evidence="2" key="1">
    <citation type="submission" date="2023-01" db="EMBL/GenBank/DDBJ databases">
        <title>Colletotrichum chrysophilum M932 genome sequence.</title>
        <authorList>
            <person name="Baroncelli R."/>
        </authorList>
    </citation>
    <scope>NUCLEOTIDE SEQUENCE</scope>
    <source>
        <strain evidence="2">M932</strain>
    </source>
</reference>
<feature type="compositionally biased region" description="Polar residues" evidence="1">
    <location>
        <begin position="288"/>
        <end position="297"/>
    </location>
</feature>
<name>A0AAD8ZYQ1_9PEZI</name>
<accession>A0AAD8ZYQ1</accession>